<sequence length="111" mass="11521">MTEVFCEEQGEGATGTFRTLGVSGALNAAVAVAAETANAPPAARGRGGSAAKPTGGESVCQSERDSRPGYEYLTAAELRRVGAKMSVGGRGLERVERSGGQYYLQSARDYD</sequence>
<organism evidence="2 3">
    <name type="scientific">Micromonas commoda (strain RCC299 / NOUM17 / CCMP2709)</name>
    <name type="common">Picoplanktonic green alga</name>
    <dbReference type="NCBI Taxonomy" id="296587"/>
    <lineage>
        <taxon>Eukaryota</taxon>
        <taxon>Viridiplantae</taxon>
        <taxon>Chlorophyta</taxon>
        <taxon>Mamiellophyceae</taxon>
        <taxon>Mamiellales</taxon>
        <taxon>Mamiellaceae</taxon>
        <taxon>Micromonas</taxon>
    </lineage>
</organism>
<feature type="region of interest" description="Disordered" evidence="1">
    <location>
        <begin position="38"/>
        <end position="66"/>
    </location>
</feature>
<dbReference type="EMBL" id="CP001324">
    <property type="protein sequence ID" value="ACO62155.1"/>
    <property type="molecule type" value="Genomic_DNA"/>
</dbReference>
<dbReference type="KEGG" id="mis:MICPUN_107897"/>
<proteinExistence type="predicted"/>
<evidence type="ECO:0000313" key="3">
    <source>
        <dbReference type="Proteomes" id="UP000002009"/>
    </source>
</evidence>
<dbReference type="AlphaFoldDB" id="C1E1E1"/>
<dbReference type="GeneID" id="8241655"/>
<evidence type="ECO:0000256" key="1">
    <source>
        <dbReference type="SAM" id="MobiDB-lite"/>
    </source>
</evidence>
<dbReference type="Proteomes" id="UP000002009">
    <property type="component" value="Chromosome 3"/>
</dbReference>
<name>C1E1E1_MICCC</name>
<evidence type="ECO:0000313" key="2">
    <source>
        <dbReference type="EMBL" id="ACO62155.1"/>
    </source>
</evidence>
<keyword evidence="3" id="KW-1185">Reference proteome</keyword>
<protein>
    <submittedName>
        <fullName evidence="2">Uncharacterized protein</fullName>
    </submittedName>
</protein>
<reference evidence="2 3" key="1">
    <citation type="journal article" date="2009" name="Science">
        <title>Green evolution and dynamic adaptations revealed by genomes of the marine picoeukaryotes Micromonas.</title>
        <authorList>
            <person name="Worden A.Z."/>
            <person name="Lee J.H."/>
            <person name="Mock T."/>
            <person name="Rouze P."/>
            <person name="Simmons M.P."/>
            <person name="Aerts A.L."/>
            <person name="Allen A.E."/>
            <person name="Cuvelier M.L."/>
            <person name="Derelle E."/>
            <person name="Everett M.V."/>
            <person name="Foulon E."/>
            <person name="Grimwood J."/>
            <person name="Gundlach H."/>
            <person name="Henrissat B."/>
            <person name="Napoli C."/>
            <person name="McDonald S.M."/>
            <person name="Parker M.S."/>
            <person name="Rombauts S."/>
            <person name="Salamov A."/>
            <person name="Von Dassow P."/>
            <person name="Badger J.H."/>
            <person name="Coutinho P.M."/>
            <person name="Demir E."/>
            <person name="Dubchak I."/>
            <person name="Gentemann C."/>
            <person name="Eikrem W."/>
            <person name="Gready J.E."/>
            <person name="John U."/>
            <person name="Lanier W."/>
            <person name="Lindquist E.A."/>
            <person name="Lucas S."/>
            <person name="Mayer K.F."/>
            <person name="Moreau H."/>
            <person name="Not F."/>
            <person name="Otillar R."/>
            <person name="Panaud O."/>
            <person name="Pangilinan J."/>
            <person name="Paulsen I."/>
            <person name="Piegu B."/>
            <person name="Poliakov A."/>
            <person name="Robbens S."/>
            <person name="Schmutz J."/>
            <person name="Toulza E."/>
            <person name="Wyss T."/>
            <person name="Zelensky A."/>
            <person name="Zhou K."/>
            <person name="Armbrust E.V."/>
            <person name="Bhattacharya D."/>
            <person name="Goodenough U.W."/>
            <person name="Van de Peer Y."/>
            <person name="Grigoriev I.V."/>
        </authorList>
    </citation>
    <scope>NUCLEOTIDE SEQUENCE [LARGE SCALE GENOMIC DNA]</scope>
    <source>
        <strain evidence="3">RCC299 / NOUM17</strain>
    </source>
</reference>
<accession>C1E1E1</accession>
<dbReference type="InParanoid" id="C1E1E1"/>
<gene>
    <name evidence="2" type="ORF">MICPUN_107897</name>
</gene>
<dbReference type="RefSeq" id="XP_002500897.1">
    <property type="nucleotide sequence ID" value="XM_002500851.1"/>
</dbReference>